<name>A0A5C5YM00_9BACT</name>
<dbReference type="Proteomes" id="UP000318478">
    <property type="component" value="Unassembled WGS sequence"/>
</dbReference>
<sequence length="355" mass="39833">MSGWISRSVNICKSRAPLARLVPVAICAVGFGLCLAPQRLPAEEPRQAGRRDTGTSLQAATSLQEVAERLTQIADAAAKRERQFANLHVKAHIEPRGERYDMAVQNGRGRLDLHFTKRPSAGTTTYWLDDGVAFYSSSRNTLVIDPPLAQRERMPAWLSSRLALFFGVAWNGEVLTVSQFCRELASTIRGNEIDTEHWTTRVVEGSPLRIVVEGKMTEPPHNAFTEVTLDPARGFLMTDFIERQSGGRTPRDYVSHRRITSEYSELAPGVFFLSRGVWTQREAGTLAEVDNRAEDSKAELTIDSVEYGDFELPANYFDAHHWPGIRKGLQVIDHRTKPSLRFEYGDSPYDPMVLD</sequence>
<protein>
    <submittedName>
        <fullName evidence="1">Uncharacterized protein</fullName>
    </submittedName>
</protein>
<dbReference type="EMBL" id="SJPO01000006">
    <property type="protein sequence ID" value="TWT75944.1"/>
    <property type="molecule type" value="Genomic_DNA"/>
</dbReference>
<accession>A0A5C5YM00</accession>
<keyword evidence="2" id="KW-1185">Reference proteome</keyword>
<dbReference type="RefSeq" id="WP_146587780.1">
    <property type="nucleotide sequence ID" value="NZ_SJPO01000006.1"/>
</dbReference>
<gene>
    <name evidence="1" type="ORF">Pla123a_27290</name>
</gene>
<reference evidence="1 2" key="1">
    <citation type="submission" date="2019-02" db="EMBL/GenBank/DDBJ databases">
        <title>Deep-cultivation of Planctomycetes and their phenomic and genomic characterization uncovers novel biology.</title>
        <authorList>
            <person name="Wiegand S."/>
            <person name="Jogler M."/>
            <person name="Boedeker C."/>
            <person name="Pinto D."/>
            <person name="Vollmers J."/>
            <person name="Rivas-Marin E."/>
            <person name="Kohn T."/>
            <person name="Peeters S.H."/>
            <person name="Heuer A."/>
            <person name="Rast P."/>
            <person name="Oberbeckmann S."/>
            <person name="Bunk B."/>
            <person name="Jeske O."/>
            <person name="Meyerdierks A."/>
            <person name="Storesund J.E."/>
            <person name="Kallscheuer N."/>
            <person name="Luecker S."/>
            <person name="Lage O.M."/>
            <person name="Pohl T."/>
            <person name="Merkel B.J."/>
            <person name="Hornburger P."/>
            <person name="Mueller R.-W."/>
            <person name="Bruemmer F."/>
            <person name="Labrenz M."/>
            <person name="Spormann A.M."/>
            <person name="Op Den Camp H."/>
            <person name="Overmann J."/>
            <person name="Amann R."/>
            <person name="Jetten M.S.M."/>
            <person name="Mascher T."/>
            <person name="Medema M.H."/>
            <person name="Devos D.P."/>
            <person name="Kaster A.-K."/>
            <person name="Ovreas L."/>
            <person name="Rohde M."/>
            <person name="Galperin M.Y."/>
            <person name="Jogler C."/>
        </authorList>
    </citation>
    <scope>NUCLEOTIDE SEQUENCE [LARGE SCALE GENOMIC DNA]</scope>
    <source>
        <strain evidence="1 2">Pla123a</strain>
    </source>
</reference>
<comment type="caution">
    <text evidence="1">The sequence shown here is derived from an EMBL/GenBank/DDBJ whole genome shotgun (WGS) entry which is preliminary data.</text>
</comment>
<dbReference type="AlphaFoldDB" id="A0A5C5YM00"/>
<organism evidence="1 2">
    <name type="scientific">Posidoniimonas polymericola</name>
    <dbReference type="NCBI Taxonomy" id="2528002"/>
    <lineage>
        <taxon>Bacteria</taxon>
        <taxon>Pseudomonadati</taxon>
        <taxon>Planctomycetota</taxon>
        <taxon>Planctomycetia</taxon>
        <taxon>Pirellulales</taxon>
        <taxon>Lacipirellulaceae</taxon>
        <taxon>Posidoniimonas</taxon>
    </lineage>
</organism>
<proteinExistence type="predicted"/>
<evidence type="ECO:0000313" key="1">
    <source>
        <dbReference type="EMBL" id="TWT75944.1"/>
    </source>
</evidence>
<evidence type="ECO:0000313" key="2">
    <source>
        <dbReference type="Proteomes" id="UP000318478"/>
    </source>
</evidence>